<feature type="domain" description="IRF tryptophan pentad repeat" evidence="2">
    <location>
        <begin position="3"/>
        <end position="107"/>
    </location>
</feature>
<dbReference type="Pfam" id="PF00605">
    <property type="entry name" value="IRF"/>
    <property type="match status" value="1"/>
</dbReference>
<feature type="region of interest" description="Disordered" evidence="1">
    <location>
        <begin position="326"/>
        <end position="345"/>
    </location>
</feature>
<evidence type="ECO:0000313" key="4">
    <source>
        <dbReference type="Proteomes" id="UP000827092"/>
    </source>
</evidence>
<gene>
    <name evidence="3" type="ORF">JTE90_005592</name>
</gene>
<dbReference type="GO" id="GO:0000976">
    <property type="term" value="F:transcription cis-regulatory region binding"/>
    <property type="evidence" value="ECO:0007669"/>
    <property type="project" value="InterPro"/>
</dbReference>
<reference evidence="3 4" key="1">
    <citation type="journal article" date="2022" name="Nat. Ecol. Evol.">
        <title>A masculinizing supergene underlies an exaggerated male reproductive morph in a spider.</title>
        <authorList>
            <person name="Hendrickx F."/>
            <person name="De Corte Z."/>
            <person name="Sonet G."/>
            <person name="Van Belleghem S.M."/>
            <person name="Kostlbacher S."/>
            <person name="Vangestel C."/>
        </authorList>
    </citation>
    <scope>NUCLEOTIDE SEQUENCE [LARGE SCALE GENOMIC DNA]</scope>
    <source>
        <strain evidence="3">W744_W776</strain>
    </source>
</reference>
<sequence length="558" mass="62591">MVRQYLLPWTIHHCDEETYDGMGWVDRQKGIFFLDWTRQGNTGWVPSDAARAWSAMKGHLKKKKPRDLKAGLRNAYRSKKKELIKVPISKEDSERDGRKRVLWKFLNLEHELEKIFNPASKVKQNKKPVIKKSQQELKGLVKEISMDSNSSTSLADCQFLSMNSKGADAKGKFPKKRGRRSKKTNPKQSEVATKLSPPVRSLISRRNLSGSTDDAYLPPLQSQVISSTISKNPLQKKYKDLASFFEKDIFTDICGPTPPPQATDVVFEDSGETLCTPVSSPRSENILIYSFLRDSPNVSQSDESKRSPNSSSPFYPLWIETFSNDSRNQADESRQSPTSTTSLCPVWNEIINNSSSNQSDESRQSPTSTSPLFPVWNEAISKSSSNQSDESRQSPTSSSLFFPLEIETVINDSINQSMEYTSVRQSPTSSSPSFPLWNETIPNDLQNIPVIHSYDLDSIHSTSTLRPLLQPHQSDEMYKSAQQDRCPSPNQLQGCVSDGQSLGPNETGMMLPDSLQLAPSSGVSLDQIQPSVSENQSVFSELFQDIFLLPGDLMIFNQ</sequence>
<proteinExistence type="predicted"/>
<dbReference type="InterPro" id="IPR001346">
    <property type="entry name" value="Interferon_reg_fact_DNA-bd_dom"/>
</dbReference>
<feature type="region of interest" description="Disordered" evidence="1">
    <location>
        <begin position="352"/>
        <end position="373"/>
    </location>
</feature>
<feature type="region of interest" description="Disordered" evidence="1">
    <location>
        <begin position="166"/>
        <end position="195"/>
    </location>
</feature>
<dbReference type="Gene3D" id="1.10.10.10">
    <property type="entry name" value="Winged helix-like DNA-binding domain superfamily/Winged helix DNA-binding domain"/>
    <property type="match status" value="1"/>
</dbReference>
<dbReference type="SUPFAM" id="SSF46785">
    <property type="entry name" value="Winged helix' DNA-binding domain"/>
    <property type="match status" value="1"/>
</dbReference>
<accession>A0AAV6V926</accession>
<organism evidence="3 4">
    <name type="scientific">Oedothorax gibbosus</name>
    <dbReference type="NCBI Taxonomy" id="931172"/>
    <lineage>
        <taxon>Eukaryota</taxon>
        <taxon>Metazoa</taxon>
        <taxon>Ecdysozoa</taxon>
        <taxon>Arthropoda</taxon>
        <taxon>Chelicerata</taxon>
        <taxon>Arachnida</taxon>
        <taxon>Araneae</taxon>
        <taxon>Araneomorphae</taxon>
        <taxon>Entelegynae</taxon>
        <taxon>Araneoidea</taxon>
        <taxon>Linyphiidae</taxon>
        <taxon>Erigoninae</taxon>
        <taxon>Oedothorax</taxon>
    </lineage>
</organism>
<dbReference type="EMBL" id="JAFNEN010000127">
    <property type="protein sequence ID" value="KAG8193245.1"/>
    <property type="molecule type" value="Genomic_DNA"/>
</dbReference>
<feature type="compositionally biased region" description="Basic residues" evidence="1">
    <location>
        <begin position="172"/>
        <end position="185"/>
    </location>
</feature>
<dbReference type="Proteomes" id="UP000827092">
    <property type="component" value="Unassembled WGS sequence"/>
</dbReference>
<dbReference type="InterPro" id="IPR036388">
    <property type="entry name" value="WH-like_DNA-bd_sf"/>
</dbReference>
<evidence type="ECO:0000256" key="1">
    <source>
        <dbReference type="SAM" id="MobiDB-lite"/>
    </source>
</evidence>
<evidence type="ECO:0000313" key="3">
    <source>
        <dbReference type="EMBL" id="KAG8193245.1"/>
    </source>
</evidence>
<comment type="caution">
    <text evidence="3">The sequence shown here is derived from an EMBL/GenBank/DDBJ whole genome shotgun (WGS) entry which is preliminary data.</text>
</comment>
<dbReference type="InterPro" id="IPR036390">
    <property type="entry name" value="WH_DNA-bd_sf"/>
</dbReference>
<protein>
    <recommendedName>
        <fullName evidence="2">IRF tryptophan pentad repeat domain-containing protein</fullName>
    </recommendedName>
</protein>
<keyword evidence="4" id="KW-1185">Reference proteome</keyword>
<dbReference type="PROSITE" id="PS51507">
    <property type="entry name" value="IRF_2"/>
    <property type="match status" value="1"/>
</dbReference>
<dbReference type="AlphaFoldDB" id="A0AAV6V926"/>
<name>A0AAV6V926_9ARAC</name>
<evidence type="ECO:0000259" key="2">
    <source>
        <dbReference type="PROSITE" id="PS51507"/>
    </source>
</evidence>